<dbReference type="OrthoDB" id="3476529at2759"/>
<dbReference type="SUPFAM" id="SSF48230">
    <property type="entry name" value="Chondroitin AC/alginate lyase"/>
    <property type="match status" value="1"/>
</dbReference>
<dbReference type="InParanoid" id="A0A0C2W5Z6"/>
<dbReference type="Gene3D" id="1.50.10.100">
    <property type="entry name" value="Chondroitin AC/alginate lyase"/>
    <property type="match status" value="1"/>
</dbReference>
<reference evidence="1 2" key="1">
    <citation type="submission" date="2014-04" db="EMBL/GenBank/DDBJ databases">
        <title>Evolutionary Origins and Diversification of the Mycorrhizal Mutualists.</title>
        <authorList>
            <consortium name="DOE Joint Genome Institute"/>
            <consortium name="Mycorrhizal Genomics Consortium"/>
            <person name="Kohler A."/>
            <person name="Kuo A."/>
            <person name="Nagy L.G."/>
            <person name="Floudas D."/>
            <person name="Copeland A."/>
            <person name="Barry K.W."/>
            <person name="Cichocki N."/>
            <person name="Veneault-Fourrey C."/>
            <person name="LaButti K."/>
            <person name="Lindquist E.A."/>
            <person name="Lipzen A."/>
            <person name="Lundell T."/>
            <person name="Morin E."/>
            <person name="Murat C."/>
            <person name="Riley R."/>
            <person name="Ohm R."/>
            <person name="Sun H."/>
            <person name="Tunlid A."/>
            <person name="Henrissat B."/>
            <person name="Grigoriev I.V."/>
            <person name="Hibbett D.S."/>
            <person name="Martin F."/>
        </authorList>
    </citation>
    <scope>NUCLEOTIDE SEQUENCE [LARGE SCALE GENOMIC DNA]</scope>
    <source>
        <strain evidence="1 2">Koide BX008</strain>
    </source>
</reference>
<evidence type="ECO:0000313" key="1">
    <source>
        <dbReference type="EMBL" id="KIL56527.1"/>
    </source>
</evidence>
<dbReference type="STRING" id="946122.A0A0C2W5Z6"/>
<dbReference type="HOGENOM" id="CLU_1011835_0_0_1"/>
<dbReference type="InterPro" id="IPR008929">
    <property type="entry name" value="Chondroitin_lyas"/>
</dbReference>
<dbReference type="PANTHER" id="PTHR38045:SF1">
    <property type="entry name" value="HEPARINASE II_III-LIKE PROTEIN"/>
    <property type="match status" value="1"/>
</dbReference>
<dbReference type="PANTHER" id="PTHR38045">
    <property type="entry name" value="CHROMOSOME 1, WHOLE GENOME SHOTGUN SEQUENCE"/>
    <property type="match status" value="1"/>
</dbReference>
<sequence>MRRGARYPHLYIVKEDGEPPLGLWALSALIQDRADVLSSSQQFIASLKDKVALNCQSVTEDVLILGLLKNVGIRLSQTNTGVYNSHFQSIQQPCLAARFQPSTPSVLATPPDRPLLIAPAYKWQALSSLIKSDPYLSGWNDTIFGNATQYFSLPPAQYFMDEEDQGIRLCLLHKWADRSMTELQKPNDNAKWSPQHFLDTAEMSSTFGIAYDWFYDHWSDAEKRQVLSVLIQYGLQPGLSRHNKLQWLVEDQYHGQLDLRLQCGSDSGIFGNPCR</sequence>
<dbReference type="AlphaFoldDB" id="A0A0C2W5Z6"/>
<proteinExistence type="predicted"/>
<dbReference type="EMBL" id="KN818416">
    <property type="protein sequence ID" value="KIL56527.1"/>
    <property type="molecule type" value="Genomic_DNA"/>
</dbReference>
<evidence type="ECO:0000313" key="2">
    <source>
        <dbReference type="Proteomes" id="UP000054549"/>
    </source>
</evidence>
<accession>A0A0C2W5Z6</accession>
<protein>
    <submittedName>
        <fullName evidence="1">Uncharacterized protein</fullName>
    </submittedName>
</protein>
<dbReference type="Proteomes" id="UP000054549">
    <property type="component" value="Unassembled WGS sequence"/>
</dbReference>
<name>A0A0C2W5Z6_AMAMK</name>
<organism evidence="1 2">
    <name type="scientific">Amanita muscaria (strain Koide BX008)</name>
    <dbReference type="NCBI Taxonomy" id="946122"/>
    <lineage>
        <taxon>Eukaryota</taxon>
        <taxon>Fungi</taxon>
        <taxon>Dikarya</taxon>
        <taxon>Basidiomycota</taxon>
        <taxon>Agaricomycotina</taxon>
        <taxon>Agaricomycetes</taxon>
        <taxon>Agaricomycetidae</taxon>
        <taxon>Agaricales</taxon>
        <taxon>Pluteineae</taxon>
        <taxon>Amanitaceae</taxon>
        <taxon>Amanita</taxon>
    </lineage>
</organism>
<keyword evidence="2" id="KW-1185">Reference proteome</keyword>
<gene>
    <name evidence="1" type="ORF">M378DRAFT_16998</name>
</gene>